<dbReference type="InterPro" id="IPR041503">
    <property type="entry name" value="AIMP2_thioredoxin"/>
</dbReference>
<dbReference type="AlphaFoldDB" id="A0A2T7Q0F7"/>
<dbReference type="SUPFAM" id="SSF47616">
    <property type="entry name" value="GST C-terminal domain-like"/>
    <property type="match status" value="1"/>
</dbReference>
<evidence type="ECO:0000256" key="4">
    <source>
        <dbReference type="ARBA" id="ARBA00022917"/>
    </source>
</evidence>
<protein>
    <recommendedName>
        <fullName evidence="6">AIMP2 thioredoxin-like domain-containing protein</fullName>
    </recommendedName>
</protein>
<reference evidence="7 8" key="1">
    <citation type="submission" date="2018-04" db="EMBL/GenBank/DDBJ databases">
        <title>The genome of golden apple snail Pomacea canaliculata provides insight into stress tolerance and invasive adaptation.</title>
        <authorList>
            <person name="Liu C."/>
            <person name="Liu B."/>
            <person name="Ren Y."/>
            <person name="Zhang Y."/>
            <person name="Wang H."/>
            <person name="Li S."/>
            <person name="Jiang F."/>
            <person name="Yin L."/>
            <person name="Zhang G."/>
            <person name="Qian W."/>
            <person name="Fan W."/>
        </authorList>
    </citation>
    <scope>NUCLEOTIDE SEQUENCE [LARGE SCALE GENOMIC DNA]</scope>
    <source>
        <strain evidence="7">SZHN2017</strain>
        <tissue evidence="7">Muscle</tissue>
    </source>
</reference>
<dbReference type="InterPro" id="IPR042360">
    <property type="entry name" value="AIMP2"/>
</dbReference>
<dbReference type="EMBL" id="PZQS01000001">
    <property type="protein sequence ID" value="PVD39155.1"/>
    <property type="molecule type" value="Genomic_DNA"/>
</dbReference>
<dbReference type="Gene3D" id="1.20.1050.130">
    <property type="match status" value="1"/>
</dbReference>
<dbReference type="GO" id="GO:0006412">
    <property type="term" value="P:translation"/>
    <property type="evidence" value="ECO:0007669"/>
    <property type="project" value="UniProtKB-KW"/>
</dbReference>
<dbReference type="PANTHER" id="PTHR13438">
    <property type="entry name" value="AMINOACYL TRNA SYNTHASE COMPLEX-INTERACTING MULTIFUNCTIONAL PROTEIN"/>
    <property type="match status" value="1"/>
</dbReference>
<dbReference type="GO" id="GO:0005829">
    <property type="term" value="C:cytosol"/>
    <property type="evidence" value="ECO:0007669"/>
    <property type="project" value="UniProtKB-SubCell"/>
</dbReference>
<name>A0A2T7Q0F7_POMCA</name>
<dbReference type="GO" id="GO:0005634">
    <property type="term" value="C:nucleus"/>
    <property type="evidence" value="ECO:0007669"/>
    <property type="project" value="UniProtKB-SubCell"/>
</dbReference>
<keyword evidence="8" id="KW-1185">Reference proteome</keyword>
<dbReference type="STRING" id="400727.A0A2T7Q0F7"/>
<comment type="caution">
    <text evidence="7">The sequence shown here is derived from an EMBL/GenBank/DDBJ whole genome shotgun (WGS) entry which is preliminary data.</text>
</comment>
<evidence type="ECO:0000256" key="1">
    <source>
        <dbReference type="ARBA" id="ARBA00004123"/>
    </source>
</evidence>
<evidence type="ECO:0000313" key="8">
    <source>
        <dbReference type="Proteomes" id="UP000245119"/>
    </source>
</evidence>
<accession>A0A2T7Q0F7</accession>
<evidence type="ECO:0000259" key="6">
    <source>
        <dbReference type="Pfam" id="PF18569"/>
    </source>
</evidence>
<evidence type="ECO:0000256" key="5">
    <source>
        <dbReference type="ARBA" id="ARBA00023242"/>
    </source>
</evidence>
<evidence type="ECO:0000256" key="2">
    <source>
        <dbReference type="ARBA" id="ARBA00004514"/>
    </source>
</evidence>
<keyword evidence="3" id="KW-0963">Cytoplasm</keyword>
<evidence type="ECO:0000256" key="3">
    <source>
        <dbReference type="ARBA" id="ARBA00022490"/>
    </source>
</evidence>
<organism evidence="7 8">
    <name type="scientific">Pomacea canaliculata</name>
    <name type="common">Golden apple snail</name>
    <dbReference type="NCBI Taxonomy" id="400727"/>
    <lineage>
        <taxon>Eukaryota</taxon>
        <taxon>Metazoa</taxon>
        <taxon>Spiralia</taxon>
        <taxon>Lophotrochozoa</taxon>
        <taxon>Mollusca</taxon>
        <taxon>Gastropoda</taxon>
        <taxon>Caenogastropoda</taxon>
        <taxon>Architaenioglossa</taxon>
        <taxon>Ampullarioidea</taxon>
        <taxon>Ampullariidae</taxon>
        <taxon>Pomacea</taxon>
    </lineage>
</organism>
<dbReference type="OrthoDB" id="2309723at2759"/>
<evidence type="ECO:0000313" key="7">
    <source>
        <dbReference type="EMBL" id="PVD39155.1"/>
    </source>
</evidence>
<dbReference type="GO" id="GO:0017101">
    <property type="term" value="C:aminoacyl-tRNA synthetase multienzyme complex"/>
    <property type="evidence" value="ECO:0007669"/>
    <property type="project" value="InterPro"/>
</dbReference>
<sequence length="495" mass="54573">MGNVMSRCTHGISLALQKCRLQKKNSEAGTLKERKNHVEWCDQIKTHEEEIQTVPESGQQVVGMPVTSHAAFENISEGEKKSLFLCSDIECRNTNGSPGECFQHSNLLLDKLAGEESLITEDTLPVVKKSAAHTSTQAHISSGEVKTSANQVGEESILLINTDEKESETHDKSKEQMSHTNFLGIIQSPTEQQGLTADYLGVFRLSLQEPFQLELNDEEGHISEQIKVLVQRQEKVLHDLQALQGAVQTIAQKQGVDLTELTESSPVPSRSSSLVTTSVSEISPLQEGKFQEIVVSADPTNVPLSLLVLLKQLSAQYRVLTNTFVHSSAINTPENLRRFLSNGIQQGSRSDYQLSVSIIWKKDPDGPRLMVNPTRQTSVRGEANIARYLARLLQPAYDAGDIIKATQIDELLDLAQLQVICGNNKERAAALRTLNARLGKSQWLVDSLPTVADVVLWSALQTTCLAADAPANVKKWLKGCAELVWFQEAIQFMSS</sequence>
<feature type="domain" description="AIMP2 thioredoxin-like" evidence="6">
    <location>
        <begin position="289"/>
        <end position="379"/>
    </location>
</feature>
<gene>
    <name evidence="7" type="ORF">C0Q70_01783</name>
</gene>
<dbReference type="PANTHER" id="PTHR13438:SF2">
    <property type="entry name" value="AMINOACYL TRNA SYNTHASE COMPLEX-INTERACTING MULTIFUNCTIONAL PROTEIN 2"/>
    <property type="match status" value="1"/>
</dbReference>
<dbReference type="Proteomes" id="UP000245119">
    <property type="component" value="Linkage Group LG1"/>
</dbReference>
<keyword evidence="4" id="KW-0648">Protein biosynthesis</keyword>
<proteinExistence type="predicted"/>
<keyword evidence="5" id="KW-0539">Nucleus</keyword>
<dbReference type="InterPro" id="IPR036282">
    <property type="entry name" value="Glutathione-S-Trfase_C_sf"/>
</dbReference>
<dbReference type="Pfam" id="PF18569">
    <property type="entry name" value="Thioredoxin_16"/>
    <property type="match status" value="1"/>
</dbReference>
<comment type="subcellular location">
    <subcellularLocation>
        <location evidence="2">Cytoplasm</location>
        <location evidence="2">Cytosol</location>
    </subcellularLocation>
    <subcellularLocation>
        <location evidence="1">Nucleus</location>
    </subcellularLocation>
</comment>